<dbReference type="Proteomes" id="UP001160390">
    <property type="component" value="Unassembled WGS sequence"/>
</dbReference>
<keyword evidence="4" id="KW-1185">Reference proteome</keyword>
<dbReference type="GO" id="GO:0000981">
    <property type="term" value="F:DNA-binding transcription factor activity, RNA polymerase II-specific"/>
    <property type="evidence" value="ECO:0007669"/>
    <property type="project" value="InterPro"/>
</dbReference>
<feature type="domain" description="Zn(2)-C6 fungal-type" evidence="2">
    <location>
        <begin position="4"/>
        <end position="32"/>
    </location>
</feature>
<accession>A0AA35PYY6</accession>
<dbReference type="Pfam" id="PF00172">
    <property type="entry name" value="Zn_clus"/>
    <property type="match status" value="1"/>
</dbReference>
<proteinExistence type="predicted"/>
<dbReference type="AlphaFoldDB" id="A0AA35PYY6"/>
<gene>
    <name evidence="3" type="ORF">CCHLO57077_00013108</name>
</gene>
<comment type="caution">
    <text evidence="3">The sequence shown here is derived from an EMBL/GenBank/DDBJ whole genome shotgun (WGS) entry which is preliminary data.</text>
</comment>
<dbReference type="SUPFAM" id="SSF57701">
    <property type="entry name" value="Zn2/Cys6 DNA-binding domain"/>
    <property type="match status" value="1"/>
</dbReference>
<dbReference type="Gene3D" id="4.10.240.10">
    <property type="entry name" value="Zn(2)-C6 fungal-type DNA-binding domain"/>
    <property type="match status" value="1"/>
</dbReference>
<sequence length="184" mass="21137">REDRLKKKCDRKRPQCSLCTRQNRACSYDERSIYSDTVAVDNTAISDSRIELSTKFRNEFPSVYLLDSDLFQRSGTQIRDAGSDLVATLSSLVDDISTNREFISLYFEFVHPWLPFLSKKRFFEKVLNPLGAKQIGNMSLISSMKLVAEHVVDDNRISPLYNSVRLSLLRLEMAGNLDFRTLQA</sequence>
<evidence type="ECO:0000313" key="3">
    <source>
        <dbReference type="EMBL" id="CAI6087976.1"/>
    </source>
</evidence>
<keyword evidence="1" id="KW-0539">Nucleus</keyword>
<evidence type="ECO:0000259" key="2">
    <source>
        <dbReference type="Pfam" id="PF00172"/>
    </source>
</evidence>
<evidence type="ECO:0000256" key="1">
    <source>
        <dbReference type="ARBA" id="ARBA00023242"/>
    </source>
</evidence>
<dbReference type="CDD" id="cd00067">
    <property type="entry name" value="GAL4"/>
    <property type="match status" value="1"/>
</dbReference>
<dbReference type="EMBL" id="CABFNP030000812">
    <property type="protein sequence ID" value="CAI6087976.1"/>
    <property type="molecule type" value="Genomic_DNA"/>
</dbReference>
<dbReference type="GO" id="GO:0008270">
    <property type="term" value="F:zinc ion binding"/>
    <property type="evidence" value="ECO:0007669"/>
    <property type="project" value="InterPro"/>
</dbReference>
<feature type="non-terminal residue" evidence="3">
    <location>
        <position position="1"/>
    </location>
</feature>
<name>A0AA35PYY6_9HYPO</name>
<dbReference type="CDD" id="cd12148">
    <property type="entry name" value="fungal_TF_MHR"/>
    <property type="match status" value="1"/>
</dbReference>
<dbReference type="InterPro" id="IPR001138">
    <property type="entry name" value="Zn2Cys6_DnaBD"/>
</dbReference>
<dbReference type="InterPro" id="IPR036864">
    <property type="entry name" value="Zn2-C6_fun-type_DNA-bd_sf"/>
</dbReference>
<organism evidence="3 4">
    <name type="scientific">Clonostachys chloroleuca</name>
    <dbReference type="NCBI Taxonomy" id="1926264"/>
    <lineage>
        <taxon>Eukaryota</taxon>
        <taxon>Fungi</taxon>
        <taxon>Dikarya</taxon>
        <taxon>Ascomycota</taxon>
        <taxon>Pezizomycotina</taxon>
        <taxon>Sordariomycetes</taxon>
        <taxon>Hypocreomycetidae</taxon>
        <taxon>Hypocreales</taxon>
        <taxon>Bionectriaceae</taxon>
        <taxon>Clonostachys</taxon>
    </lineage>
</organism>
<evidence type="ECO:0000313" key="4">
    <source>
        <dbReference type="Proteomes" id="UP001160390"/>
    </source>
</evidence>
<reference evidence="3" key="1">
    <citation type="submission" date="2023-01" db="EMBL/GenBank/DDBJ databases">
        <authorList>
            <person name="Piombo E."/>
        </authorList>
    </citation>
    <scope>NUCLEOTIDE SEQUENCE</scope>
</reference>
<protein>
    <recommendedName>
        <fullName evidence="2">Zn(2)-C6 fungal-type domain-containing protein</fullName>
    </recommendedName>
</protein>